<reference evidence="2" key="1">
    <citation type="journal article" date="2023" name="G3 (Bethesda)">
        <title>Genome assembly and association tests identify interacting loci associated with vigor, precocity, and sex in interspecific pistachio rootstocks.</title>
        <authorList>
            <person name="Palmer W."/>
            <person name="Jacygrad E."/>
            <person name="Sagayaradj S."/>
            <person name="Cavanaugh K."/>
            <person name="Han R."/>
            <person name="Bertier L."/>
            <person name="Beede B."/>
            <person name="Kafkas S."/>
            <person name="Golino D."/>
            <person name="Preece J."/>
            <person name="Michelmore R."/>
        </authorList>
    </citation>
    <scope>NUCLEOTIDE SEQUENCE [LARGE SCALE GENOMIC DNA]</scope>
</reference>
<organism evidence="1 2">
    <name type="scientific">Pistacia integerrima</name>
    <dbReference type="NCBI Taxonomy" id="434235"/>
    <lineage>
        <taxon>Eukaryota</taxon>
        <taxon>Viridiplantae</taxon>
        <taxon>Streptophyta</taxon>
        <taxon>Embryophyta</taxon>
        <taxon>Tracheophyta</taxon>
        <taxon>Spermatophyta</taxon>
        <taxon>Magnoliopsida</taxon>
        <taxon>eudicotyledons</taxon>
        <taxon>Gunneridae</taxon>
        <taxon>Pentapetalae</taxon>
        <taxon>rosids</taxon>
        <taxon>malvids</taxon>
        <taxon>Sapindales</taxon>
        <taxon>Anacardiaceae</taxon>
        <taxon>Pistacia</taxon>
    </lineage>
</organism>
<evidence type="ECO:0000313" key="2">
    <source>
        <dbReference type="Proteomes" id="UP001163603"/>
    </source>
</evidence>
<protein>
    <submittedName>
        <fullName evidence="1">Uncharacterized protein</fullName>
    </submittedName>
</protein>
<name>A0ACC0XEK6_9ROSI</name>
<proteinExistence type="predicted"/>
<comment type="caution">
    <text evidence="1">The sequence shown here is derived from an EMBL/GenBank/DDBJ whole genome shotgun (WGS) entry which is preliminary data.</text>
</comment>
<accession>A0ACC0XEK6</accession>
<keyword evidence="2" id="KW-1185">Reference proteome</keyword>
<evidence type="ECO:0000313" key="1">
    <source>
        <dbReference type="EMBL" id="KAJ0016652.1"/>
    </source>
</evidence>
<dbReference type="EMBL" id="CM047747">
    <property type="protein sequence ID" value="KAJ0016652.1"/>
    <property type="molecule type" value="Genomic_DNA"/>
</dbReference>
<dbReference type="Proteomes" id="UP001163603">
    <property type="component" value="Chromosome 12"/>
</dbReference>
<sequence length="499" mass="56491">MGKCLDVKGEEESLENSIEKRTEPYKAASKRNWQIFKAYYESHPEALLSVVLIGPAFLVVLVCFFRPLQDWPAGLPRIPEDEDDEEEDELVSKNQTSNVLRLDVAMNFNACYRYEQQFQGCLLPVGKESLKNETASLKNWEGFKEFYESNPDSLFHPLTINKDYAFHIAASTGNKQLLRDLLEMIPTPRIQEALTQLKDEYGNTALHEVATSDNVDAAEFLVKMLRKSIDETEQIIEDHETDPSRKLDQFLKVKNNLGETPLYRAAALGNAKMVKYLVTCLLNDYDADEALAELLSSQREDVETGMRNNIPVYTIEQPKKRGEWAAIDAIWKEKNKHESALGLAKLLAKRDFSWKCSYKAEEDSTISLGLGKGGEKGTQNSKEGSKATTSEKSETLLEIPLLLAARGGIEEIFNEILNEYPQAVDHVSNNGHNVLHLAILHRQDKIFERLEKMEIKSFKKEKEGSTSSDRSATGSGSRSAVYEDKRQIKQEEKNLSQKS</sequence>
<gene>
    <name evidence="1" type="ORF">Pint_09603</name>
</gene>